<dbReference type="Proteomes" id="UP001603978">
    <property type="component" value="Unassembled WGS sequence"/>
</dbReference>
<evidence type="ECO:0000313" key="1">
    <source>
        <dbReference type="EMBL" id="MFG1710495.1"/>
    </source>
</evidence>
<gene>
    <name evidence="1" type="ORF">ACFLIM_45745</name>
</gene>
<reference evidence="1 2" key="1">
    <citation type="submission" date="2024-10" db="EMBL/GenBank/DDBJ databases">
        <authorList>
            <person name="Topkara A.R."/>
            <person name="Saygin H."/>
        </authorList>
    </citation>
    <scope>NUCLEOTIDE SEQUENCE [LARGE SCALE GENOMIC DNA]</scope>
    <source>
        <strain evidence="1 2">M3C6</strain>
    </source>
</reference>
<sequence>MEAKRAALSGWAHQHGDVPEQLQAALKREAFRRDRQASRRYRLKGLGRGLPRLGGGVHADFHEFITIERTTGDLTMIVAADELISTWVIRRIC</sequence>
<proteinExistence type="predicted"/>
<dbReference type="RefSeq" id="WP_393176327.1">
    <property type="nucleotide sequence ID" value="NZ_JBICRM010000050.1"/>
</dbReference>
<organism evidence="1 2">
    <name type="scientific">Nonomuraea marmarensis</name>
    <dbReference type="NCBI Taxonomy" id="3351344"/>
    <lineage>
        <taxon>Bacteria</taxon>
        <taxon>Bacillati</taxon>
        <taxon>Actinomycetota</taxon>
        <taxon>Actinomycetes</taxon>
        <taxon>Streptosporangiales</taxon>
        <taxon>Streptosporangiaceae</taxon>
        <taxon>Nonomuraea</taxon>
    </lineage>
</organism>
<protein>
    <submittedName>
        <fullName evidence="1">Uncharacterized protein</fullName>
    </submittedName>
</protein>
<evidence type="ECO:0000313" key="2">
    <source>
        <dbReference type="Proteomes" id="UP001603978"/>
    </source>
</evidence>
<accession>A0ABW7ASU6</accession>
<dbReference type="EMBL" id="JBICRM010000050">
    <property type="protein sequence ID" value="MFG1710495.1"/>
    <property type="molecule type" value="Genomic_DNA"/>
</dbReference>
<name>A0ABW7ASU6_9ACTN</name>
<keyword evidence="2" id="KW-1185">Reference proteome</keyword>
<comment type="caution">
    <text evidence="1">The sequence shown here is derived from an EMBL/GenBank/DDBJ whole genome shotgun (WGS) entry which is preliminary data.</text>
</comment>